<evidence type="ECO:0000256" key="3">
    <source>
        <dbReference type="ARBA" id="ARBA00022679"/>
    </source>
</evidence>
<keyword evidence="6 9" id="KW-0067">ATP-binding</keyword>
<dbReference type="GO" id="GO:0030447">
    <property type="term" value="P:filamentous growth"/>
    <property type="evidence" value="ECO:0007669"/>
    <property type="project" value="UniProtKB-ARBA"/>
</dbReference>
<organism evidence="12 13">
    <name type="scientific">Ogataea philodendri</name>
    <dbReference type="NCBI Taxonomy" id="1378263"/>
    <lineage>
        <taxon>Eukaryota</taxon>
        <taxon>Fungi</taxon>
        <taxon>Dikarya</taxon>
        <taxon>Ascomycota</taxon>
        <taxon>Saccharomycotina</taxon>
        <taxon>Pichiomycetes</taxon>
        <taxon>Pichiales</taxon>
        <taxon>Pichiaceae</taxon>
        <taxon>Ogataea</taxon>
    </lineage>
</organism>
<reference evidence="12" key="2">
    <citation type="submission" date="2021-01" db="EMBL/GenBank/DDBJ databases">
        <authorList>
            <person name="Schikora-Tamarit M.A."/>
        </authorList>
    </citation>
    <scope>NUCLEOTIDE SEQUENCE</scope>
    <source>
        <strain evidence="12">CBS6075</strain>
    </source>
</reference>
<dbReference type="InterPro" id="IPR017441">
    <property type="entry name" value="Protein_kinase_ATP_BS"/>
</dbReference>
<feature type="compositionally biased region" description="Basic residues" evidence="10">
    <location>
        <begin position="348"/>
        <end position="358"/>
    </location>
</feature>
<dbReference type="PROSITE" id="PS00107">
    <property type="entry name" value="PROTEIN_KINASE_ATP"/>
    <property type="match status" value="1"/>
</dbReference>
<proteinExistence type="predicted"/>
<dbReference type="SUPFAM" id="SSF56112">
    <property type="entry name" value="Protein kinase-like (PK-like)"/>
    <property type="match status" value="1"/>
</dbReference>
<evidence type="ECO:0000256" key="7">
    <source>
        <dbReference type="ARBA" id="ARBA00047899"/>
    </source>
</evidence>
<dbReference type="GO" id="GO:0004674">
    <property type="term" value="F:protein serine/threonine kinase activity"/>
    <property type="evidence" value="ECO:0007669"/>
    <property type="project" value="UniProtKB-KW"/>
</dbReference>
<dbReference type="GO" id="GO:0000245">
    <property type="term" value="P:spliceosomal complex assembly"/>
    <property type="evidence" value="ECO:0007669"/>
    <property type="project" value="TreeGrafter"/>
</dbReference>
<dbReference type="GO" id="GO:0005634">
    <property type="term" value="C:nucleus"/>
    <property type="evidence" value="ECO:0007669"/>
    <property type="project" value="TreeGrafter"/>
</dbReference>
<dbReference type="FunFam" id="1.10.510.10:FF:000275">
    <property type="entry name" value="SRSF protein kinase 2 isoform X3"/>
    <property type="match status" value="1"/>
</dbReference>
<comment type="catalytic activity">
    <reaction evidence="7">
        <text>L-threonyl-[protein] + ATP = O-phospho-L-threonyl-[protein] + ADP + H(+)</text>
        <dbReference type="Rhea" id="RHEA:46608"/>
        <dbReference type="Rhea" id="RHEA-COMP:11060"/>
        <dbReference type="Rhea" id="RHEA-COMP:11605"/>
        <dbReference type="ChEBI" id="CHEBI:15378"/>
        <dbReference type="ChEBI" id="CHEBI:30013"/>
        <dbReference type="ChEBI" id="CHEBI:30616"/>
        <dbReference type="ChEBI" id="CHEBI:61977"/>
        <dbReference type="ChEBI" id="CHEBI:456216"/>
        <dbReference type="EC" id="2.7.11.1"/>
    </reaction>
</comment>
<gene>
    <name evidence="12" type="ORF">OGAPHI_003485</name>
</gene>
<dbReference type="GO" id="GO:0005524">
    <property type="term" value="F:ATP binding"/>
    <property type="evidence" value="ECO:0007669"/>
    <property type="project" value="UniProtKB-UniRule"/>
</dbReference>
<accession>A0A9P8P7P7</accession>
<feature type="compositionally biased region" description="Low complexity" evidence="10">
    <location>
        <begin position="365"/>
        <end position="381"/>
    </location>
</feature>
<feature type="compositionally biased region" description="Low complexity" evidence="10">
    <location>
        <begin position="331"/>
        <end position="340"/>
    </location>
</feature>
<evidence type="ECO:0000256" key="1">
    <source>
        <dbReference type="ARBA" id="ARBA00012513"/>
    </source>
</evidence>
<sequence>MSKLPSQESKNNIEEPFAKENVEGSSNDSVNPTTSKLSLALKKAGEELPDPHEHHFAPDEEILKEVTQKLTNMKDEDLTKSVPDVTSTPTENPVTVDGQMTKESTSLKQLLQSHLDEDVSNDSDSESDVDPANEEDMEDYVPGGYHPAYLGESYKDGRYVLVRKLGWGHFSTVWLAKDTQENKHVAMKVVRSAKSYRETAIDEIKLLSKINHTDPDHPGHAHLIKLVDYFDHQGANGTHICMVFEVLGENLLSLIRRYKHKGLPIKFVKQIAKQILLAADFLHRQCGIIHTDIKPENILLEIEDVEKLVKYLEDSQKERRLLRRVSSKLKSYNSDTSSNSIDDDNKRIPFRKSRKSRRQTLVTGSQPLPSPLRSRSNSSFVSPLQSSISTFAGRTIGNNINPSHASHQDLQSLMSKTFKESDPFSAEPPREDELEDDDLIRVKIADLGNACWVYRHFTDDIQTRQYRAPEVILGANWGCSSDIWSIGCLLFELLTGDYLFDPTEGPNFSKNDDHLAQIIELVGPISRHVLEEGFNTKRYFHSDMRTLRQIKNLKPWPLESVLMEKYKLSETDSREISDFLGCMLITDPKYRMDAAGLSNHFWLNDCSVYGYIDHEPGTRGEDVGAGCHSHGSLTDLFDELGTFMRDETNRSNPRVKGFIPSIIDYSIKQLNVKNTESLGMVFRFLANFVADSDENRHIVLQDPQSESFFTLIRDNLTSDEYNFFVLHFLNNFVLSCTDSIQALVRLEMDTKLAQMKVEEDWNDQWISLLEEFSEVSTSTIMLRELLKASQYELVHTVSMNQLDLSNDPSLMLDLVRHLNETTKDQTNLLFLSVMNLSANETNPNDQLDAYFELLRSPNHAAQSLSMIITGNYIMSEEKQRLIASRIDDVNRLVAILESFCELEQYEYLQAIHLLKKLIGNESFRTKFSATADSMFSAIVDQLYQRRVYETKHKFALKLALEFYTKYVKFMKDEQTNDLIESITRWKQNGCKDEEINSGLQSIIFSIIQQKDDTSLSHLAFEGFESQQGFQRQLDLNNFSEKVKIVGILLARDLNTRKASWFEAVFNEMKETIDLLHQQPDLKEDPRLRFYKDLASLILLLLELNLSKYTVPDQFITILASRHPSGQDLVVNNKIINSETSEDVPPSMALCEDTKWQTKNVTTNVGQLRAQDKIHVPDEKSKDK</sequence>
<feature type="compositionally biased region" description="Polar residues" evidence="10">
    <location>
        <begin position="1"/>
        <end position="10"/>
    </location>
</feature>
<evidence type="ECO:0000256" key="8">
    <source>
        <dbReference type="ARBA" id="ARBA00048679"/>
    </source>
</evidence>
<dbReference type="GeneID" id="70235450"/>
<feature type="compositionally biased region" description="Basic and acidic residues" evidence="10">
    <location>
        <begin position="11"/>
        <end position="22"/>
    </location>
</feature>
<comment type="catalytic activity">
    <reaction evidence="8">
        <text>L-seryl-[protein] + ATP = O-phospho-L-seryl-[protein] + ADP + H(+)</text>
        <dbReference type="Rhea" id="RHEA:17989"/>
        <dbReference type="Rhea" id="RHEA-COMP:9863"/>
        <dbReference type="Rhea" id="RHEA-COMP:11604"/>
        <dbReference type="ChEBI" id="CHEBI:15378"/>
        <dbReference type="ChEBI" id="CHEBI:29999"/>
        <dbReference type="ChEBI" id="CHEBI:30616"/>
        <dbReference type="ChEBI" id="CHEBI:83421"/>
        <dbReference type="ChEBI" id="CHEBI:456216"/>
        <dbReference type="EC" id="2.7.11.1"/>
    </reaction>
</comment>
<evidence type="ECO:0000256" key="6">
    <source>
        <dbReference type="ARBA" id="ARBA00022840"/>
    </source>
</evidence>
<feature type="compositionally biased region" description="Basic and acidic residues" evidence="10">
    <location>
        <begin position="43"/>
        <end position="79"/>
    </location>
</feature>
<dbReference type="AlphaFoldDB" id="A0A9P8P7P7"/>
<keyword evidence="5" id="KW-0418">Kinase</keyword>
<dbReference type="InterPro" id="IPR000719">
    <property type="entry name" value="Prot_kinase_dom"/>
</dbReference>
<dbReference type="InterPro" id="IPR011009">
    <property type="entry name" value="Kinase-like_dom_sf"/>
</dbReference>
<dbReference type="InterPro" id="IPR051334">
    <property type="entry name" value="SRPK"/>
</dbReference>
<evidence type="ECO:0000259" key="11">
    <source>
        <dbReference type="PROSITE" id="PS50011"/>
    </source>
</evidence>
<dbReference type="Gene3D" id="1.10.510.10">
    <property type="entry name" value="Transferase(Phosphotransferase) domain 1"/>
    <property type="match status" value="1"/>
</dbReference>
<feature type="compositionally biased region" description="Polar residues" evidence="10">
    <location>
        <begin position="84"/>
        <end position="93"/>
    </location>
</feature>
<feature type="compositionally biased region" description="Acidic residues" evidence="10">
    <location>
        <begin position="118"/>
        <end position="139"/>
    </location>
</feature>
<dbReference type="EC" id="2.7.11.1" evidence="1"/>
<evidence type="ECO:0000313" key="13">
    <source>
        <dbReference type="Proteomes" id="UP000769157"/>
    </source>
</evidence>
<dbReference type="Pfam" id="PF00069">
    <property type="entry name" value="Pkinase"/>
    <property type="match status" value="2"/>
</dbReference>
<feature type="region of interest" description="Disordered" evidence="10">
    <location>
        <begin position="1"/>
        <end position="100"/>
    </location>
</feature>
<dbReference type="CDD" id="cd14136">
    <property type="entry name" value="STKc_SRPK"/>
    <property type="match status" value="1"/>
</dbReference>
<feature type="region of interest" description="Disordered" evidence="10">
    <location>
        <begin position="114"/>
        <end position="141"/>
    </location>
</feature>
<evidence type="ECO:0000256" key="5">
    <source>
        <dbReference type="ARBA" id="ARBA00022777"/>
    </source>
</evidence>
<evidence type="ECO:0000313" key="12">
    <source>
        <dbReference type="EMBL" id="KAH3666489.1"/>
    </source>
</evidence>
<dbReference type="InterPro" id="IPR008271">
    <property type="entry name" value="Ser/Thr_kinase_AS"/>
</dbReference>
<dbReference type="GO" id="GO:0050684">
    <property type="term" value="P:regulation of mRNA processing"/>
    <property type="evidence" value="ECO:0007669"/>
    <property type="project" value="TreeGrafter"/>
</dbReference>
<dbReference type="EMBL" id="JAEUBE010000255">
    <property type="protein sequence ID" value="KAH3666489.1"/>
    <property type="molecule type" value="Genomic_DNA"/>
</dbReference>
<dbReference type="SMART" id="SM00220">
    <property type="entry name" value="S_TKc"/>
    <property type="match status" value="1"/>
</dbReference>
<keyword evidence="3" id="KW-0808">Transferase</keyword>
<dbReference type="PROSITE" id="PS00108">
    <property type="entry name" value="PROTEIN_KINASE_ST"/>
    <property type="match status" value="1"/>
</dbReference>
<dbReference type="Gene3D" id="3.30.200.20">
    <property type="entry name" value="Phosphorylase Kinase, domain 1"/>
    <property type="match status" value="1"/>
</dbReference>
<dbReference type="PANTHER" id="PTHR47634:SF9">
    <property type="entry name" value="PROTEIN KINASE DOMAIN-CONTAINING PROTEIN-RELATED"/>
    <property type="match status" value="1"/>
</dbReference>
<evidence type="ECO:0000256" key="9">
    <source>
        <dbReference type="PROSITE-ProRule" id="PRU10141"/>
    </source>
</evidence>
<dbReference type="PANTHER" id="PTHR47634">
    <property type="entry name" value="PROTEIN KINASE DOMAIN-CONTAINING PROTEIN-RELATED"/>
    <property type="match status" value="1"/>
</dbReference>
<evidence type="ECO:0000256" key="4">
    <source>
        <dbReference type="ARBA" id="ARBA00022741"/>
    </source>
</evidence>
<dbReference type="PROSITE" id="PS50011">
    <property type="entry name" value="PROTEIN_KINASE_DOM"/>
    <property type="match status" value="1"/>
</dbReference>
<protein>
    <recommendedName>
        <fullName evidence="1">non-specific serine/threonine protein kinase</fullName>
        <ecNumber evidence="1">2.7.11.1</ecNumber>
    </recommendedName>
</protein>
<evidence type="ECO:0000256" key="10">
    <source>
        <dbReference type="SAM" id="MobiDB-lite"/>
    </source>
</evidence>
<feature type="compositionally biased region" description="Polar residues" evidence="10">
    <location>
        <begin position="23"/>
        <end position="37"/>
    </location>
</feature>
<keyword evidence="13" id="KW-1185">Reference proteome</keyword>
<dbReference type="FunFam" id="3.30.200.20:FF:000770">
    <property type="entry name" value="SRSF protein kinase 2"/>
    <property type="match status" value="1"/>
</dbReference>
<dbReference type="GO" id="GO:0005737">
    <property type="term" value="C:cytoplasm"/>
    <property type="evidence" value="ECO:0007669"/>
    <property type="project" value="TreeGrafter"/>
</dbReference>
<evidence type="ECO:0000256" key="2">
    <source>
        <dbReference type="ARBA" id="ARBA00022527"/>
    </source>
</evidence>
<dbReference type="OrthoDB" id="2649at2759"/>
<reference evidence="12" key="1">
    <citation type="journal article" date="2021" name="Open Biol.">
        <title>Shared evolutionary footprints suggest mitochondrial oxidative damage underlies multiple complex I losses in fungi.</title>
        <authorList>
            <person name="Schikora-Tamarit M.A."/>
            <person name="Marcet-Houben M."/>
            <person name="Nosek J."/>
            <person name="Gabaldon T."/>
        </authorList>
    </citation>
    <scope>NUCLEOTIDE SEQUENCE</scope>
    <source>
        <strain evidence="12">CBS6075</strain>
    </source>
</reference>
<feature type="domain" description="Protein kinase" evidence="11">
    <location>
        <begin position="159"/>
        <end position="603"/>
    </location>
</feature>
<keyword evidence="4 9" id="KW-0547">Nucleotide-binding</keyword>
<keyword evidence="2" id="KW-0723">Serine/threonine-protein kinase</keyword>
<feature type="binding site" evidence="9">
    <location>
        <position position="188"/>
    </location>
    <ligand>
        <name>ATP</name>
        <dbReference type="ChEBI" id="CHEBI:30616"/>
    </ligand>
</feature>
<feature type="region of interest" description="Disordered" evidence="10">
    <location>
        <begin position="331"/>
        <end position="381"/>
    </location>
</feature>
<dbReference type="Proteomes" id="UP000769157">
    <property type="component" value="Unassembled WGS sequence"/>
</dbReference>
<dbReference type="RefSeq" id="XP_046061620.1">
    <property type="nucleotide sequence ID" value="XM_046204464.1"/>
</dbReference>
<name>A0A9P8P7P7_9ASCO</name>
<comment type="caution">
    <text evidence="12">The sequence shown here is derived from an EMBL/GenBank/DDBJ whole genome shotgun (WGS) entry which is preliminary data.</text>
</comment>